<dbReference type="Proteomes" id="UP001162483">
    <property type="component" value="Unassembled WGS sequence"/>
</dbReference>
<evidence type="ECO:0000313" key="6">
    <source>
        <dbReference type="Proteomes" id="UP001162483"/>
    </source>
</evidence>
<evidence type="ECO:0000313" key="5">
    <source>
        <dbReference type="EMBL" id="CAI9603220.1"/>
    </source>
</evidence>
<evidence type="ECO:0000256" key="1">
    <source>
        <dbReference type="ARBA" id="ARBA00001971"/>
    </source>
</evidence>
<dbReference type="PANTHER" id="PTHR24300">
    <property type="entry name" value="CYTOCHROME P450 508A4-RELATED"/>
    <property type="match status" value="1"/>
</dbReference>
<organism evidence="5 6">
    <name type="scientific">Staurois parvus</name>
    <dbReference type="NCBI Taxonomy" id="386267"/>
    <lineage>
        <taxon>Eukaryota</taxon>
        <taxon>Metazoa</taxon>
        <taxon>Chordata</taxon>
        <taxon>Craniata</taxon>
        <taxon>Vertebrata</taxon>
        <taxon>Euteleostomi</taxon>
        <taxon>Amphibia</taxon>
        <taxon>Batrachia</taxon>
        <taxon>Anura</taxon>
        <taxon>Neobatrachia</taxon>
        <taxon>Ranoidea</taxon>
        <taxon>Ranidae</taxon>
        <taxon>Staurois</taxon>
    </lineage>
</organism>
<dbReference type="PRINTS" id="PR00463">
    <property type="entry name" value="EP450I"/>
</dbReference>
<dbReference type="InterPro" id="IPR002401">
    <property type="entry name" value="Cyt_P450_E_grp-I"/>
</dbReference>
<dbReference type="EMBL" id="CATNWA010017806">
    <property type="protein sequence ID" value="CAI9603220.1"/>
    <property type="molecule type" value="Genomic_DNA"/>
</dbReference>
<keyword evidence="4" id="KW-0408">Iron</keyword>
<evidence type="ECO:0000256" key="3">
    <source>
        <dbReference type="ARBA" id="ARBA00022723"/>
    </source>
</evidence>
<keyword evidence="6" id="KW-1185">Reference proteome</keyword>
<sequence length="190" mass="21989">MSSTWGTLYNMYPDLMEYVPGPHKKIGKYFNMIYEISAESIKHHNETLDPENPRDYIDCFLMKIKEEKDNADTAFYAKSLARTIQNLLFGGTETVSTNLRYGFLVLMKYPEVAEKMQEEIDRVVGRDRFPCIADRSKMPYTEAAIHELIRFCDVLPISLPRCTSKDTVFRGYSIPKGLMIMTNLVILYVT</sequence>
<dbReference type="Gene3D" id="1.10.630.10">
    <property type="entry name" value="Cytochrome P450"/>
    <property type="match status" value="1"/>
</dbReference>
<dbReference type="InterPro" id="IPR036396">
    <property type="entry name" value="Cyt_P450_sf"/>
</dbReference>
<proteinExistence type="inferred from homology"/>
<evidence type="ECO:0000256" key="4">
    <source>
        <dbReference type="ARBA" id="ARBA00023004"/>
    </source>
</evidence>
<gene>
    <name evidence="5" type="ORF">SPARVUS_LOCUS13276556</name>
</gene>
<dbReference type="PANTHER" id="PTHR24300:SF153">
    <property type="entry name" value="CYTOCHROME P450 2G1-LIKE-RELATED"/>
    <property type="match status" value="1"/>
</dbReference>
<dbReference type="InterPro" id="IPR050182">
    <property type="entry name" value="Cytochrome_P450_fam2"/>
</dbReference>
<dbReference type="Pfam" id="PF00067">
    <property type="entry name" value="p450"/>
    <property type="match status" value="1"/>
</dbReference>
<comment type="caution">
    <text evidence="5">The sequence shown here is derived from an EMBL/GenBank/DDBJ whole genome shotgun (WGS) entry which is preliminary data.</text>
</comment>
<evidence type="ECO:0000256" key="2">
    <source>
        <dbReference type="ARBA" id="ARBA00010617"/>
    </source>
</evidence>
<reference evidence="5" key="1">
    <citation type="submission" date="2023-05" db="EMBL/GenBank/DDBJ databases">
        <authorList>
            <person name="Stuckert A."/>
        </authorList>
    </citation>
    <scope>NUCLEOTIDE SEQUENCE</scope>
</reference>
<accession>A0ABN9G1H4</accession>
<comment type="cofactor">
    <cofactor evidence="1">
        <name>heme</name>
        <dbReference type="ChEBI" id="CHEBI:30413"/>
    </cofactor>
</comment>
<keyword evidence="3" id="KW-0479">Metal-binding</keyword>
<comment type="similarity">
    <text evidence="2">Belongs to the cytochrome P450 family.</text>
</comment>
<dbReference type="InterPro" id="IPR001128">
    <property type="entry name" value="Cyt_P450"/>
</dbReference>
<dbReference type="SUPFAM" id="SSF48264">
    <property type="entry name" value="Cytochrome P450"/>
    <property type="match status" value="1"/>
</dbReference>
<protein>
    <submittedName>
        <fullName evidence="5">Uncharacterized protein</fullName>
    </submittedName>
</protein>
<name>A0ABN9G1H4_9NEOB</name>